<feature type="chain" id="PRO_5046029037" evidence="1">
    <location>
        <begin position="25"/>
        <end position="650"/>
    </location>
</feature>
<protein>
    <submittedName>
        <fullName evidence="2">WD40 repeat domain-containing protein</fullName>
    </submittedName>
</protein>
<dbReference type="EMBL" id="JACONW010000013">
    <property type="protein sequence ID" value="MBC3949136.1"/>
    <property type="molecule type" value="Genomic_DNA"/>
</dbReference>
<evidence type="ECO:0000313" key="2">
    <source>
        <dbReference type="EMBL" id="MBC3949136.1"/>
    </source>
</evidence>
<dbReference type="RefSeq" id="WP_187520697.1">
    <property type="nucleotide sequence ID" value="NZ_JACONW010000013.1"/>
</dbReference>
<keyword evidence="1" id="KW-0732">Signal</keyword>
<sequence>MKCAGFWKYALWAAAIGYSGMNNAAALPQGWQIQPSAAEDVDKGLPSALQSSELAKDGRRLAEVHIVVSLPFNQVLPQVVSALRPLGSLSEQSGVEPLSKLEDEWGNVLLMRRPDLVRELVRQFDLPKLQQDVRDGALAESEIPERIALIERTIRFQSDSKRMAPLTEQYKSWIGSAEHKHGATGRSSGRVIARVMQLDPVLGRPATVVYLTRNDEYPNPNAGFFGRMRELAEFNIYSPGAPSLLHRSIVPGEVFSPVFDALSKLPNANVKLGASPDQWRAPSRPISFVTEPKLILPDSKAKVLEAKAVMSIKSPDNFIVLGDGSVLIIRSYPRALMRWSPDAGGELRELWTSTEENWHQWQLSRDASGQSGYLTTGGLIVRFDAKTGSLFKHPMAFEKTTKPDDYIKYFHDGNGVPLPYDHSLSGGRDTLNVWQANAQPAGDGTPWNYTLRFASPRQDMMKGSLRGNSLIKPVRWDGLLPNTWVEDVYGLAELDGKTGKVLRVVKLPRRLGDVDRNDDTGMAPWDPAPFGSVKGGWIAVGFVLDEGKQVNPGMHVVDIASGKVRYSLTLPGRDSLKTAVGSPNGSLLALGSGGKNSAVLWNLETGRSLTLGTEASGCKEFEQLQWSPSGERLWGSCNNGLVAWDVPSTW</sequence>
<dbReference type="Proteomes" id="UP000651852">
    <property type="component" value="Unassembled WGS sequence"/>
</dbReference>
<proteinExistence type="predicted"/>
<dbReference type="SUPFAM" id="SSF50969">
    <property type="entry name" value="YVTN repeat-like/Quinoprotein amine dehydrogenase"/>
    <property type="match status" value="1"/>
</dbReference>
<dbReference type="InterPro" id="IPR015943">
    <property type="entry name" value="WD40/YVTN_repeat-like_dom_sf"/>
</dbReference>
<evidence type="ECO:0000256" key="1">
    <source>
        <dbReference type="SAM" id="SignalP"/>
    </source>
</evidence>
<name>A0ABR7AW30_9PSED</name>
<dbReference type="Gene3D" id="2.130.10.10">
    <property type="entry name" value="YVTN repeat-like/Quinoprotein amine dehydrogenase"/>
    <property type="match status" value="1"/>
</dbReference>
<reference evidence="2 3" key="1">
    <citation type="submission" date="2020-08" db="EMBL/GenBank/DDBJ databases">
        <title>Putative novel bacterial strains isolated from necrotic wheat leaf tissues caused by Xanthomonas translucens.</title>
        <authorList>
            <person name="Tambong J.T."/>
        </authorList>
    </citation>
    <scope>NUCLEOTIDE SEQUENCE [LARGE SCALE GENOMIC DNA]</scope>
    <source>
        <strain evidence="2 3">DOAB 1069</strain>
    </source>
</reference>
<gene>
    <name evidence="2" type="ORF">H8S59_05085</name>
</gene>
<dbReference type="InterPro" id="IPR011044">
    <property type="entry name" value="Quino_amine_DH_bsu"/>
</dbReference>
<accession>A0ABR7AW30</accession>
<keyword evidence="3" id="KW-1185">Reference proteome</keyword>
<evidence type="ECO:0000313" key="3">
    <source>
        <dbReference type="Proteomes" id="UP000651852"/>
    </source>
</evidence>
<organism evidence="2 3">
    <name type="scientific">Pseudomonas folii</name>
    <dbReference type="NCBI Taxonomy" id="2762593"/>
    <lineage>
        <taxon>Bacteria</taxon>
        <taxon>Pseudomonadati</taxon>
        <taxon>Pseudomonadota</taxon>
        <taxon>Gammaproteobacteria</taxon>
        <taxon>Pseudomonadales</taxon>
        <taxon>Pseudomonadaceae</taxon>
        <taxon>Pseudomonas</taxon>
    </lineage>
</organism>
<feature type="signal peptide" evidence="1">
    <location>
        <begin position="1"/>
        <end position="24"/>
    </location>
</feature>
<comment type="caution">
    <text evidence="2">The sequence shown here is derived from an EMBL/GenBank/DDBJ whole genome shotgun (WGS) entry which is preliminary data.</text>
</comment>